<evidence type="ECO:0000313" key="5">
    <source>
        <dbReference type="EMBL" id="GAA3976818.1"/>
    </source>
</evidence>
<dbReference type="EMBL" id="BAABBO010000019">
    <property type="protein sequence ID" value="GAA3976818.1"/>
    <property type="molecule type" value="Genomic_DNA"/>
</dbReference>
<feature type="active site" evidence="3">
    <location>
        <position position="183"/>
    </location>
</feature>
<comment type="caution">
    <text evidence="5">The sequence shown here is derived from an EMBL/GenBank/DDBJ whole genome shotgun (WGS) entry which is preliminary data.</text>
</comment>
<dbReference type="PANTHER" id="PTHR48081:SF30">
    <property type="entry name" value="ACETYL-HYDROLASE LIPR-RELATED"/>
    <property type="match status" value="1"/>
</dbReference>
<dbReference type="InterPro" id="IPR029058">
    <property type="entry name" value="AB_hydrolase_fold"/>
</dbReference>
<proteinExistence type="inferred from homology"/>
<gene>
    <name evidence="5" type="ORF">GCM10022278_37110</name>
</gene>
<dbReference type="InterPro" id="IPR033140">
    <property type="entry name" value="Lipase_GDXG_put_SER_AS"/>
</dbReference>
<dbReference type="Pfam" id="PF07859">
    <property type="entry name" value="Abhydrolase_3"/>
    <property type="match status" value="1"/>
</dbReference>
<dbReference type="RefSeq" id="WP_344809217.1">
    <property type="nucleotide sequence ID" value="NZ_BAABBO010000019.1"/>
</dbReference>
<evidence type="ECO:0000313" key="6">
    <source>
        <dbReference type="Proteomes" id="UP001501337"/>
    </source>
</evidence>
<dbReference type="SUPFAM" id="SSF53474">
    <property type="entry name" value="alpha/beta-Hydrolases"/>
    <property type="match status" value="1"/>
</dbReference>
<dbReference type="InterPro" id="IPR013094">
    <property type="entry name" value="AB_hydrolase_3"/>
</dbReference>
<comment type="similarity">
    <text evidence="1">Belongs to the 'GDXG' lipolytic enzyme family.</text>
</comment>
<evidence type="ECO:0000256" key="3">
    <source>
        <dbReference type="PROSITE-ProRule" id="PRU10038"/>
    </source>
</evidence>
<name>A0ABP7Q573_9GAMM</name>
<dbReference type="InterPro" id="IPR050300">
    <property type="entry name" value="GDXG_lipolytic_enzyme"/>
</dbReference>
<accession>A0ABP7Q573</accession>
<keyword evidence="6" id="KW-1185">Reference proteome</keyword>
<evidence type="ECO:0000256" key="2">
    <source>
        <dbReference type="ARBA" id="ARBA00022801"/>
    </source>
</evidence>
<feature type="domain" description="Alpha/beta hydrolase fold-3" evidence="4">
    <location>
        <begin position="109"/>
        <end position="309"/>
    </location>
</feature>
<protein>
    <recommendedName>
        <fullName evidence="4">Alpha/beta hydrolase fold-3 domain-containing protein</fullName>
    </recommendedName>
</protein>
<dbReference type="Proteomes" id="UP001501337">
    <property type="component" value="Unassembled WGS sequence"/>
</dbReference>
<evidence type="ECO:0000259" key="4">
    <source>
        <dbReference type="Pfam" id="PF07859"/>
    </source>
</evidence>
<dbReference type="PANTHER" id="PTHR48081">
    <property type="entry name" value="AB HYDROLASE SUPERFAMILY PROTEIN C4A8.06C"/>
    <property type="match status" value="1"/>
</dbReference>
<dbReference type="Gene3D" id="3.40.50.1820">
    <property type="entry name" value="alpha/beta hydrolase"/>
    <property type="match status" value="1"/>
</dbReference>
<sequence length="340" mass="37448">MKNAITRTALRQTIKRMIKPVLSPSVSIRLQRRWVSMMTQVNVMASRVAIENDVITGLPVEILSLKRSEGLSDTLISIADQGLHTLGLGKQKKSHAAAVAAAGRSNRAVIYLHGGAYCIGNARSYRGLTSRLARDSGAEIFVPDYRLAPEFVFPAAQDDVIKLYRWLMDQGYRPEAITFAGDSAGGGLALSSCQRLIREGLPLPSGLILLSPWVDLSLQNAKYLEDSGDVMLSWGWIGRCARFYRGKRSATNPDISPLFGKFEGLPPVYVQAGTDEILLPEIEDLVERMRAAKQEVSLSVFQNMWHVFQMHAGLLEEADLAVAELVSFLHRTAPTPDKNA</sequence>
<evidence type="ECO:0000256" key="1">
    <source>
        <dbReference type="ARBA" id="ARBA00010515"/>
    </source>
</evidence>
<dbReference type="PROSITE" id="PS01174">
    <property type="entry name" value="LIPASE_GDXG_SER"/>
    <property type="match status" value="1"/>
</dbReference>
<organism evidence="5 6">
    <name type="scientific">Allohahella marinimesophila</name>
    <dbReference type="NCBI Taxonomy" id="1054972"/>
    <lineage>
        <taxon>Bacteria</taxon>
        <taxon>Pseudomonadati</taxon>
        <taxon>Pseudomonadota</taxon>
        <taxon>Gammaproteobacteria</taxon>
        <taxon>Oceanospirillales</taxon>
        <taxon>Hahellaceae</taxon>
        <taxon>Allohahella</taxon>
    </lineage>
</organism>
<reference evidence="6" key="1">
    <citation type="journal article" date="2019" name="Int. J. Syst. Evol. Microbiol.">
        <title>The Global Catalogue of Microorganisms (GCM) 10K type strain sequencing project: providing services to taxonomists for standard genome sequencing and annotation.</title>
        <authorList>
            <consortium name="The Broad Institute Genomics Platform"/>
            <consortium name="The Broad Institute Genome Sequencing Center for Infectious Disease"/>
            <person name="Wu L."/>
            <person name="Ma J."/>
        </authorList>
    </citation>
    <scope>NUCLEOTIDE SEQUENCE [LARGE SCALE GENOMIC DNA]</scope>
    <source>
        <strain evidence="6">JCM 17555</strain>
    </source>
</reference>
<keyword evidence="2" id="KW-0378">Hydrolase</keyword>